<accession>A0A7J8WF92</accession>
<comment type="caution">
    <text evidence="3">The sequence shown here is derived from an EMBL/GenBank/DDBJ whole genome shotgun (WGS) entry which is preliminary data.</text>
</comment>
<feature type="region of interest" description="Disordered" evidence="2">
    <location>
        <begin position="484"/>
        <end position="531"/>
    </location>
</feature>
<dbReference type="Gene3D" id="2.40.70.10">
    <property type="entry name" value="Acid Proteases"/>
    <property type="match status" value="1"/>
</dbReference>
<organism evidence="3 4">
    <name type="scientific">Gossypium klotzschianum</name>
    <dbReference type="NCBI Taxonomy" id="34286"/>
    <lineage>
        <taxon>Eukaryota</taxon>
        <taxon>Viridiplantae</taxon>
        <taxon>Streptophyta</taxon>
        <taxon>Embryophyta</taxon>
        <taxon>Tracheophyta</taxon>
        <taxon>Spermatophyta</taxon>
        <taxon>Magnoliopsida</taxon>
        <taxon>eudicotyledons</taxon>
        <taxon>Gunneridae</taxon>
        <taxon>Pentapetalae</taxon>
        <taxon>rosids</taxon>
        <taxon>malvids</taxon>
        <taxon>Malvales</taxon>
        <taxon>Malvaceae</taxon>
        <taxon>Malvoideae</taxon>
        <taxon>Gossypium</taxon>
    </lineage>
</organism>
<dbReference type="EMBL" id="JABFAB010306834">
    <property type="protein sequence ID" value="MBA0673711.1"/>
    <property type="molecule type" value="Genomic_DNA"/>
</dbReference>
<feature type="compositionally biased region" description="Basic and acidic residues" evidence="2">
    <location>
        <begin position="245"/>
        <end position="259"/>
    </location>
</feature>
<feature type="compositionally biased region" description="Basic and acidic residues" evidence="2">
    <location>
        <begin position="484"/>
        <end position="495"/>
    </location>
</feature>
<keyword evidence="4" id="KW-1185">Reference proteome</keyword>
<evidence type="ECO:0008006" key="5">
    <source>
        <dbReference type="Google" id="ProtNLM"/>
    </source>
</evidence>
<sequence length="531" mass="60642">MSKEVVDQNEPIQTCGRARKASRSRDMLTALENRVGNLEESVGNMKKTLELVQGRTDGFDSMEEQLREFVLDSLGANAKKINELVNFTTKKLAERDENLEDMVLAMKKEIEELKGELAIYKVVLSNGMLFSRPKQQAIDVPKPEKSIDEKRGGNAIGTWEEFQGELKKLFYLQYTEKDARAKLCRLTEKEVFYWFKDGLKPRAKHELSKQGITELTVAMAEAESFVELGPTKDKFESSKPNGKGNGERNHEKDEERHSNDGNSTDSTSGNRKPRDVKRGSNNPMDKEKRIKCFICQGPHMTRKYPKKSIISTIEKKDVPKKSKLVKKKTLRVNSMVLFCKNRDGEKGLMLVDINITGQKRSALVNTRASNFFISEKAVEKLGLSIRKSNKKIKTVNSEEAPNMGVVRNVELQINDWKDKKDFKVVGDLSKFLSNEADGLWVIQSQDARIKRIPMGTSQNWGKLKRRLLANEMYQRLQRFKLKGDRSQGKSFEGRDNSIAMQVGKKLRQQESSKVNQASVIQKSQRRHCENE</sequence>
<evidence type="ECO:0000313" key="4">
    <source>
        <dbReference type="Proteomes" id="UP000593573"/>
    </source>
</evidence>
<reference evidence="3 4" key="1">
    <citation type="journal article" date="2019" name="Genome Biol. Evol.">
        <title>Insights into the evolution of the New World diploid cottons (Gossypium, subgenus Houzingenia) based on genome sequencing.</title>
        <authorList>
            <person name="Grover C.E."/>
            <person name="Arick M.A. 2nd"/>
            <person name="Thrash A."/>
            <person name="Conover J.L."/>
            <person name="Sanders W.S."/>
            <person name="Peterson D.G."/>
            <person name="Frelichowski J.E."/>
            <person name="Scheffler J.A."/>
            <person name="Scheffler B.E."/>
            <person name="Wendel J.F."/>
        </authorList>
    </citation>
    <scope>NUCLEOTIDE SEQUENCE [LARGE SCALE GENOMIC DNA]</scope>
    <source>
        <strain evidence="3">57</strain>
        <tissue evidence="3">Leaf</tissue>
    </source>
</reference>
<protein>
    <recommendedName>
        <fullName evidence="5">Retrotransposon gag domain-containing protein</fullName>
    </recommendedName>
</protein>
<dbReference type="AlphaFoldDB" id="A0A7J8WF92"/>
<feature type="region of interest" description="Disordered" evidence="2">
    <location>
        <begin position="228"/>
        <end position="291"/>
    </location>
</feature>
<dbReference type="CDD" id="cd00303">
    <property type="entry name" value="retropepsin_like"/>
    <property type="match status" value="1"/>
</dbReference>
<name>A0A7J8WF92_9ROSI</name>
<feature type="compositionally biased region" description="Polar residues" evidence="2">
    <location>
        <begin position="509"/>
        <end position="522"/>
    </location>
</feature>
<evidence type="ECO:0000256" key="2">
    <source>
        <dbReference type="SAM" id="MobiDB-lite"/>
    </source>
</evidence>
<evidence type="ECO:0000313" key="3">
    <source>
        <dbReference type="EMBL" id="MBA0673711.1"/>
    </source>
</evidence>
<proteinExistence type="predicted"/>
<gene>
    <name evidence="3" type="ORF">Goklo_000037</name>
</gene>
<dbReference type="Pfam" id="PF13650">
    <property type="entry name" value="Asp_protease_2"/>
    <property type="match status" value="1"/>
</dbReference>
<dbReference type="Proteomes" id="UP000593573">
    <property type="component" value="Unassembled WGS sequence"/>
</dbReference>
<dbReference type="OrthoDB" id="1938670at2759"/>
<feature type="compositionally biased region" description="Polar residues" evidence="2">
    <location>
        <begin position="260"/>
        <end position="270"/>
    </location>
</feature>
<dbReference type="InterPro" id="IPR021109">
    <property type="entry name" value="Peptidase_aspartic_dom_sf"/>
</dbReference>
<keyword evidence="1" id="KW-0175">Coiled coil</keyword>
<feature type="compositionally biased region" description="Basic and acidic residues" evidence="2">
    <location>
        <begin position="272"/>
        <end position="290"/>
    </location>
</feature>
<evidence type="ECO:0000256" key="1">
    <source>
        <dbReference type="SAM" id="Coils"/>
    </source>
</evidence>
<feature type="coiled-coil region" evidence="1">
    <location>
        <begin position="21"/>
        <end position="48"/>
    </location>
</feature>